<name>A0AA40EPC0_9PEZI</name>
<gene>
    <name evidence="2" type="ORF">B0T18DRAFT_174496</name>
</gene>
<comment type="caution">
    <text evidence="2">The sequence shown here is derived from an EMBL/GenBank/DDBJ whole genome shotgun (WGS) entry which is preliminary data.</text>
</comment>
<protein>
    <submittedName>
        <fullName evidence="2">Uncharacterized protein</fullName>
    </submittedName>
</protein>
<keyword evidence="3" id="KW-1185">Reference proteome</keyword>
<dbReference type="AlphaFoldDB" id="A0AA40EPC0"/>
<sequence length="182" mass="18659">MRPALFFAIATLSGLGLAVSAVDDFVDVLTSLTTECEALMGPASQVSVLNAPLFLLGAGPWATVVDGFADMAATLTAATSALPPTTQFTDDDSAAVADAFSSFSTAQRGVLISSFIREGTVFKAVPGVGKRIAGVIEVAAAAAETTVAIILDFEDDPDFERTVQTDMGSMRDAFEAAIAAVS</sequence>
<dbReference type="Proteomes" id="UP001172155">
    <property type="component" value="Unassembled WGS sequence"/>
</dbReference>
<proteinExistence type="predicted"/>
<reference evidence="2" key="1">
    <citation type="submission" date="2023-06" db="EMBL/GenBank/DDBJ databases">
        <title>Genome-scale phylogeny and comparative genomics of the fungal order Sordariales.</title>
        <authorList>
            <consortium name="Lawrence Berkeley National Laboratory"/>
            <person name="Hensen N."/>
            <person name="Bonometti L."/>
            <person name="Westerberg I."/>
            <person name="Brannstrom I.O."/>
            <person name="Guillou S."/>
            <person name="Cros-Aarteil S."/>
            <person name="Calhoun S."/>
            <person name="Haridas S."/>
            <person name="Kuo A."/>
            <person name="Mondo S."/>
            <person name="Pangilinan J."/>
            <person name="Riley R."/>
            <person name="LaButti K."/>
            <person name="Andreopoulos B."/>
            <person name="Lipzen A."/>
            <person name="Chen C."/>
            <person name="Yanf M."/>
            <person name="Daum C."/>
            <person name="Ng V."/>
            <person name="Clum A."/>
            <person name="Steindorff A."/>
            <person name="Ohm R."/>
            <person name="Martin F."/>
            <person name="Silar P."/>
            <person name="Natvig D."/>
            <person name="Lalanne C."/>
            <person name="Gautier V."/>
            <person name="Ament-velasquez S.L."/>
            <person name="Kruys A."/>
            <person name="Hutchinson M.I."/>
            <person name="Powell A.J."/>
            <person name="Barry K."/>
            <person name="Miller A.N."/>
            <person name="Grigoriev I.V."/>
            <person name="Debuchy R."/>
            <person name="Gladieux P."/>
            <person name="Thoren M.H."/>
            <person name="Johannesson H."/>
        </authorList>
    </citation>
    <scope>NUCLEOTIDE SEQUENCE</scope>
    <source>
        <strain evidence="2">SMH3187-1</strain>
    </source>
</reference>
<evidence type="ECO:0000256" key="1">
    <source>
        <dbReference type="SAM" id="SignalP"/>
    </source>
</evidence>
<feature type="signal peptide" evidence="1">
    <location>
        <begin position="1"/>
        <end position="21"/>
    </location>
</feature>
<evidence type="ECO:0000313" key="2">
    <source>
        <dbReference type="EMBL" id="KAK0743029.1"/>
    </source>
</evidence>
<evidence type="ECO:0000313" key="3">
    <source>
        <dbReference type="Proteomes" id="UP001172155"/>
    </source>
</evidence>
<accession>A0AA40EPC0</accession>
<feature type="chain" id="PRO_5041283069" evidence="1">
    <location>
        <begin position="22"/>
        <end position="182"/>
    </location>
</feature>
<keyword evidence="1" id="KW-0732">Signal</keyword>
<organism evidence="2 3">
    <name type="scientific">Schizothecium vesticola</name>
    <dbReference type="NCBI Taxonomy" id="314040"/>
    <lineage>
        <taxon>Eukaryota</taxon>
        <taxon>Fungi</taxon>
        <taxon>Dikarya</taxon>
        <taxon>Ascomycota</taxon>
        <taxon>Pezizomycotina</taxon>
        <taxon>Sordariomycetes</taxon>
        <taxon>Sordariomycetidae</taxon>
        <taxon>Sordariales</taxon>
        <taxon>Schizotheciaceae</taxon>
        <taxon>Schizothecium</taxon>
    </lineage>
</organism>
<dbReference type="EMBL" id="JAUKUD010000005">
    <property type="protein sequence ID" value="KAK0743029.1"/>
    <property type="molecule type" value="Genomic_DNA"/>
</dbReference>